<feature type="signal peptide" evidence="1">
    <location>
        <begin position="1"/>
        <end position="19"/>
    </location>
</feature>
<dbReference type="AlphaFoldDB" id="A0A974C1X3"/>
<gene>
    <name evidence="2" type="ORF">XELAEV_18041155mg</name>
</gene>
<evidence type="ECO:0008006" key="4">
    <source>
        <dbReference type="Google" id="ProtNLM"/>
    </source>
</evidence>
<evidence type="ECO:0000256" key="1">
    <source>
        <dbReference type="SAM" id="SignalP"/>
    </source>
</evidence>
<name>A0A974C1X3_XENLA</name>
<dbReference type="Proteomes" id="UP000694892">
    <property type="component" value="Chromosome 8S"/>
</dbReference>
<sequence length="125" mass="13342">MYDTTGILLLSIFLVLLLAVSVNNVDNIGTSAIITESLPSDRILVVFILECSTFSDLKDFLCSFGSLGIFIIGICSFHPDKTCCLPGSPLSEVGSVPLRLDSTFSATFLCCNSANSHVLFILADA</sequence>
<evidence type="ECO:0000313" key="3">
    <source>
        <dbReference type="Proteomes" id="UP000694892"/>
    </source>
</evidence>
<feature type="chain" id="PRO_5037593728" description="Secreted protein" evidence="1">
    <location>
        <begin position="20"/>
        <end position="125"/>
    </location>
</feature>
<evidence type="ECO:0000313" key="2">
    <source>
        <dbReference type="EMBL" id="OCT64917.1"/>
    </source>
</evidence>
<keyword evidence="1" id="KW-0732">Signal</keyword>
<accession>A0A974C1X3</accession>
<reference evidence="3" key="1">
    <citation type="journal article" date="2016" name="Nature">
        <title>Genome evolution in the allotetraploid frog Xenopus laevis.</title>
        <authorList>
            <person name="Session A.M."/>
            <person name="Uno Y."/>
            <person name="Kwon T."/>
            <person name="Chapman J.A."/>
            <person name="Toyoda A."/>
            <person name="Takahashi S."/>
            <person name="Fukui A."/>
            <person name="Hikosaka A."/>
            <person name="Suzuki A."/>
            <person name="Kondo M."/>
            <person name="van Heeringen S.J."/>
            <person name="Quigley I."/>
            <person name="Heinz S."/>
            <person name="Ogino H."/>
            <person name="Ochi H."/>
            <person name="Hellsten U."/>
            <person name="Lyons J.B."/>
            <person name="Simakov O."/>
            <person name="Putnam N."/>
            <person name="Stites J."/>
            <person name="Kuroki Y."/>
            <person name="Tanaka T."/>
            <person name="Michiue T."/>
            <person name="Watanabe M."/>
            <person name="Bogdanovic O."/>
            <person name="Lister R."/>
            <person name="Georgiou G."/>
            <person name="Paranjpe S.S."/>
            <person name="van Kruijsbergen I."/>
            <person name="Shu S."/>
            <person name="Carlson J."/>
            <person name="Kinoshita T."/>
            <person name="Ohta Y."/>
            <person name="Mawaribuchi S."/>
            <person name="Jenkins J."/>
            <person name="Grimwood J."/>
            <person name="Schmutz J."/>
            <person name="Mitros T."/>
            <person name="Mozaffari S.V."/>
            <person name="Suzuki Y."/>
            <person name="Haramoto Y."/>
            <person name="Yamamoto T.S."/>
            <person name="Takagi C."/>
            <person name="Heald R."/>
            <person name="Miller K."/>
            <person name="Haudenschild C."/>
            <person name="Kitzman J."/>
            <person name="Nakayama T."/>
            <person name="Izutsu Y."/>
            <person name="Robert J."/>
            <person name="Fortriede J."/>
            <person name="Burns K."/>
            <person name="Lotay V."/>
            <person name="Karimi K."/>
            <person name="Yasuoka Y."/>
            <person name="Dichmann D.S."/>
            <person name="Flajnik M.F."/>
            <person name="Houston D.W."/>
            <person name="Shendure J."/>
            <person name="DuPasquier L."/>
            <person name="Vize P.D."/>
            <person name="Zorn A.M."/>
            <person name="Ito M."/>
            <person name="Marcotte E.M."/>
            <person name="Wallingford J.B."/>
            <person name="Ito Y."/>
            <person name="Asashima M."/>
            <person name="Ueno N."/>
            <person name="Matsuda Y."/>
            <person name="Veenstra G.J."/>
            <person name="Fujiyama A."/>
            <person name="Harland R.M."/>
            <person name="Taira M."/>
            <person name="Rokhsar D.S."/>
        </authorList>
    </citation>
    <scope>NUCLEOTIDE SEQUENCE [LARGE SCALE GENOMIC DNA]</scope>
    <source>
        <strain evidence="3">J</strain>
    </source>
</reference>
<dbReference type="EMBL" id="CM004481">
    <property type="protein sequence ID" value="OCT64917.1"/>
    <property type="molecule type" value="Genomic_DNA"/>
</dbReference>
<organism evidence="2 3">
    <name type="scientific">Xenopus laevis</name>
    <name type="common">African clawed frog</name>
    <dbReference type="NCBI Taxonomy" id="8355"/>
    <lineage>
        <taxon>Eukaryota</taxon>
        <taxon>Metazoa</taxon>
        <taxon>Chordata</taxon>
        <taxon>Craniata</taxon>
        <taxon>Vertebrata</taxon>
        <taxon>Euteleostomi</taxon>
        <taxon>Amphibia</taxon>
        <taxon>Batrachia</taxon>
        <taxon>Anura</taxon>
        <taxon>Pipoidea</taxon>
        <taxon>Pipidae</taxon>
        <taxon>Xenopodinae</taxon>
        <taxon>Xenopus</taxon>
        <taxon>Xenopus</taxon>
    </lineage>
</organism>
<protein>
    <recommendedName>
        <fullName evidence="4">Secreted protein</fullName>
    </recommendedName>
</protein>
<proteinExistence type="predicted"/>